<dbReference type="Gene3D" id="3.30.230.130">
    <property type="entry name" value="Cullin, Chain C, Domain 2"/>
    <property type="match status" value="1"/>
</dbReference>
<accession>J7RLW3</accession>
<dbReference type="OMA" id="LFQTCVL"/>
<reference evidence="4 5" key="1">
    <citation type="journal article" date="2011" name="Proc. Natl. Acad. Sci. U.S.A.">
        <title>Evolutionary erosion of yeast sex chromosomes by mating-type switching accidents.</title>
        <authorList>
            <person name="Gordon J.L."/>
            <person name="Armisen D."/>
            <person name="Proux-Wera E."/>
            <person name="Oheigeartaigh S.S."/>
            <person name="Byrne K.P."/>
            <person name="Wolfe K.H."/>
        </authorList>
    </citation>
    <scope>NUCLEOTIDE SEQUENCE [LARGE SCALE GENOMIC DNA]</scope>
    <source>
        <strain evidence="5">ATCC MYA-139 / BCRC 22969 / CBS 8797 / CCRC 22969 / KCTC 17520 / NBRC 10181 / NCYC 3082</strain>
    </source>
</reference>
<evidence type="ECO:0000256" key="2">
    <source>
        <dbReference type="SAM" id="MobiDB-lite"/>
    </source>
</evidence>
<keyword evidence="5" id="KW-1185">Reference proteome</keyword>
<evidence type="ECO:0000313" key="4">
    <source>
        <dbReference type="EMBL" id="CCK70528.1"/>
    </source>
</evidence>
<dbReference type="STRING" id="1071383.J7RLW3"/>
<dbReference type="OrthoDB" id="27073at2759"/>
<dbReference type="PROSITE" id="PS50069">
    <property type="entry name" value="CULLIN_2"/>
    <property type="match status" value="1"/>
</dbReference>
<evidence type="ECO:0000313" key="5">
    <source>
        <dbReference type="Proteomes" id="UP000006310"/>
    </source>
</evidence>
<sequence length="802" mass="91803">MDAAAALDPVSILYENGVAGPALAKVDVFLDKVFYTIDGADPYNFSESIAGMLEYQTRSHFTKNARLCRIVVSSKIYGSSSTNPLTQSKVIAAFWKYCQLKLRRAIDLLVAKFAPIMKICIVVDHSARPPFDAKLWELWASLYKGYDTTMKVLFSVVPYVFINHRRIAKDIPREKSFEFYSTGVLLQSIREALGTEEIFDRYVVQLIAEMRCLEVDNNEYFRGFLKTPLELIYQHNIRVQGRLVQELFLMNVSEHLKRRQMEENQYFSMFTYYHEEFYNNCLLAKMIAPSLMNSVSQLIVNQLFLNEESLPKYFHQVIYIGQDIDVLRSSEAQNFRVLEKVFSLYGRQDFFKEAVRRVINQELAEESKSSSRNLLKIFDRLLMCLILLSPSEDCLNIFKECICHHFGGEMKFMQTFVKFIESEMRRLAEKGPAGPNHKFTDFANRWRTTDTVRENLITFAKKLKMKETVLDIYGNSLFRKFLLNGSALERRINDEDRFEMNLLDDFTKTFGQCDEMDRLADLRYNIKKAMEATVAFEHANPASIVEPIVLQRNKVPALFQTSHSDDLAALRLPEDMERLWQEALAYVSERDSSNKLKHFEPQYHLHHCEMESLFLDPQTAAPLVLQLTVLQACVLDGFNEEDTVTVAALSKQLNVEETVVQSALNSFVGIGMVIPPTSTAVGAPMYSLNADFTPDVTKVKDGKLRVTLPRPSKATGPRKRLHRSATAEHPEGSSAVWQRELLKAAIARVLKSSTAGLDYDALHAGTRTQLQGFSVGEFKDALELLQRDRLLSESMGHYKLTL</sequence>
<proteinExistence type="inferred from homology"/>
<comment type="similarity">
    <text evidence="1">Belongs to the cullin family.</text>
</comment>
<evidence type="ECO:0000256" key="1">
    <source>
        <dbReference type="PROSITE-ProRule" id="PRU00330"/>
    </source>
</evidence>
<dbReference type="Proteomes" id="UP000006310">
    <property type="component" value="Chromosome 5"/>
</dbReference>
<organism evidence="4 5">
    <name type="scientific">Huiozyma naganishii (strain ATCC MYA-139 / BCRC 22969 / CBS 8797 / KCTC 17520 / NBRC 10181 / NCYC 3082 / Yp74L-3)</name>
    <name type="common">Yeast</name>
    <name type="synonym">Kazachstania naganishii</name>
    <dbReference type="NCBI Taxonomy" id="1071383"/>
    <lineage>
        <taxon>Eukaryota</taxon>
        <taxon>Fungi</taxon>
        <taxon>Dikarya</taxon>
        <taxon>Ascomycota</taxon>
        <taxon>Saccharomycotina</taxon>
        <taxon>Saccharomycetes</taxon>
        <taxon>Saccharomycetales</taxon>
        <taxon>Saccharomycetaceae</taxon>
        <taxon>Huiozyma</taxon>
    </lineage>
</organism>
<evidence type="ECO:0000259" key="3">
    <source>
        <dbReference type="PROSITE" id="PS50069"/>
    </source>
</evidence>
<dbReference type="InterPro" id="IPR036317">
    <property type="entry name" value="Cullin_homology_sf"/>
</dbReference>
<reference evidence="5" key="2">
    <citation type="submission" date="2012-08" db="EMBL/GenBank/DDBJ databases">
        <title>Genome sequence of Kazachstania naganishii.</title>
        <authorList>
            <person name="Gordon J.L."/>
            <person name="Armisen D."/>
            <person name="Proux-Wera E."/>
            <person name="OhEigeartaigh S.S."/>
            <person name="Byrne K.P."/>
            <person name="Wolfe K.H."/>
        </authorList>
    </citation>
    <scope>NUCLEOTIDE SEQUENCE [LARGE SCALE GENOMIC DNA]</scope>
    <source>
        <strain evidence="5">ATCC MYA-139 / BCRC 22969 / CBS 8797 / CCRC 22969 / KCTC 17520 / NBRC 10181 / NCYC 3082</strain>
    </source>
</reference>
<dbReference type="GeneID" id="34526228"/>
<feature type="domain" description="Cullin family profile" evidence="3">
    <location>
        <begin position="411"/>
        <end position="668"/>
    </location>
</feature>
<protein>
    <recommendedName>
        <fullName evidence="3">Cullin family profile domain-containing protein</fullName>
    </recommendedName>
</protein>
<gene>
    <name evidence="4" type="primary">KNAG0E02690</name>
    <name evidence="4" type="ordered locus">KNAG_0E02690</name>
</gene>
<dbReference type="RefSeq" id="XP_022464774.1">
    <property type="nucleotide sequence ID" value="XM_022608260.1"/>
</dbReference>
<dbReference type="SUPFAM" id="SSF75632">
    <property type="entry name" value="Cullin homology domain"/>
    <property type="match status" value="1"/>
</dbReference>
<dbReference type="eggNOG" id="KOG2166">
    <property type="taxonomic scope" value="Eukaryota"/>
</dbReference>
<dbReference type="InterPro" id="IPR045093">
    <property type="entry name" value="Cullin"/>
</dbReference>
<dbReference type="KEGG" id="kng:KNAG_0E02690"/>
<dbReference type="HOGENOM" id="CLU_337750_0_0_1"/>
<feature type="region of interest" description="Disordered" evidence="2">
    <location>
        <begin position="708"/>
        <end position="732"/>
    </location>
</feature>
<dbReference type="InterPro" id="IPR016158">
    <property type="entry name" value="Cullin_homology"/>
</dbReference>
<dbReference type="AlphaFoldDB" id="J7RLW3"/>
<dbReference type="EMBL" id="HE978318">
    <property type="protein sequence ID" value="CCK70528.1"/>
    <property type="molecule type" value="Genomic_DNA"/>
</dbReference>
<dbReference type="PANTHER" id="PTHR11932">
    <property type="entry name" value="CULLIN"/>
    <property type="match status" value="1"/>
</dbReference>
<name>J7RLW3_HUIN7</name>